<keyword evidence="4" id="KW-1185">Reference proteome</keyword>
<feature type="region of interest" description="Disordered" evidence="1">
    <location>
        <begin position="1455"/>
        <end position="1486"/>
    </location>
</feature>
<evidence type="ECO:0000256" key="1">
    <source>
        <dbReference type="SAM" id="MobiDB-lite"/>
    </source>
</evidence>
<proteinExistence type="predicted"/>
<feature type="region of interest" description="Disordered" evidence="1">
    <location>
        <begin position="1071"/>
        <end position="1090"/>
    </location>
</feature>
<dbReference type="Proteomes" id="UP001196509">
    <property type="component" value="Unassembled WGS sequence"/>
</dbReference>
<gene>
    <name evidence="3" type="ORF">K1W69_16285</name>
</gene>
<comment type="caution">
    <text evidence="3">The sequence shown here is derived from an EMBL/GenBank/DDBJ whole genome shotgun (WGS) entry which is preliminary data.</text>
</comment>
<evidence type="ECO:0000259" key="2">
    <source>
        <dbReference type="PROSITE" id="PS51208"/>
    </source>
</evidence>
<accession>A0AAE2ZQ01</accession>
<feature type="region of interest" description="Disordered" evidence="1">
    <location>
        <begin position="1600"/>
        <end position="1620"/>
    </location>
</feature>
<feature type="compositionally biased region" description="Gly residues" evidence="1">
    <location>
        <begin position="374"/>
        <end position="385"/>
    </location>
</feature>
<feature type="region of interest" description="Disordered" evidence="1">
    <location>
        <begin position="359"/>
        <end position="385"/>
    </location>
</feature>
<dbReference type="SUPFAM" id="SSF103515">
    <property type="entry name" value="Autotransporter"/>
    <property type="match status" value="1"/>
</dbReference>
<dbReference type="PROSITE" id="PS51208">
    <property type="entry name" value="AUTOTRANSPORTER"/>
    <property type="match status" value="1"/>
</dbReference>
<feature type="region of interest" description="Disordered" evidence="1">
    <location>
        <begin position="302"/>
        <end position="330"/>
    </location>
</feature>
<dbReference type="InterPro" id="IPR036709">
    <property type="entry name" value="Autotransporte_beta_dom_sf"/>
</dbReference>
<feature type="domain" description="Autotransporter" evidence="2">
    <location>
        <begin position="2213"/>
        <end position="2491"/>
    </location>
</feature>
<reference evidence="3" key="1">
    <citation type="submission" date="2021-08" db="EMBL/GenBank/DDBJ databases">
        <title>Hoeflea bacterium WL0058 sp. nov., isolated from the sediment.</title>
        <authorList>
            <person name="Wang L."/>
            <person name="Zhang D."/>
        </authorList>
    </citation>
    <scope>NUCLEOTIDE SEQUENCE</scope>
    <source>
        <strain evidence="3">WL0058</strain>
    </source>
</reference>
<organism evidence="3 4">
    <name type="scientific">Flavimaribacter sediminis</name>
    <dbReference type="NCBI Taxonomy" id="2865987"/>
    <lineage>
        <taxon>Bacteria</taxon>
        <taxon>Pseudomonadati</taxon>
        <taxon>Pseudomonadota</taxon>
        <taxon>Alphaproteobacteria</taxon>
        <taxon>Hyphomicrobiales</taxon>
        <taxon>Rhizobiaceae</taxon>
        <taxon>Flavimaribacter</taxon>
    </lineage>
</organism>
<feature type="compositionally biased region" description="Gly residues" evidence="1">
    <location>
        <begin position="1078"/>
        <end position="1087"/>
    </location>
</feature>
<evidence type="ECO:0000313" key="4">
    <source>
        <dbReference type="Proteomes" id="UP001196509"/>
    </source>
</evidence>
<feature type="compositionally biased region" description="Basic and acidic residues" evidence="1">
    <location>
        <begin position="74"/>
        <end position="94"/>
    </location>
</feature>
<protein>
    <submittedName>
        <fullName evidence="3">Autotransporter outer membrane beta-barrel domain-containing protein</fullName>
    </submittedName>
</protein>
<evidence type="ECO:0000313" key="3">
    <source>
        <dbReference type="EMBL" id="MBW8638755.1"/>
    </source>
</evidence>
<dbReference type="EMBL" id="JAICBX010000003">
    <property type="protein sequence ID" value="MBW8638755.1"/>
    <property type="molecule type" value="Genomic_DNA"/>
</dbReference>
<sequence>MYVSPYYAHDSITVTVKDLSGDSLTGHNAFTIRSTPFDEGADGADLTLDFNTDQAQTPFTVTVAEYLAFELYSHGEEGESPSRNKGSGERRGHNGGDGGKGGDLMITISDVTASVPATAIWAYAWGGDGGNGAEGWSDLAWGSSNGYGGDGGTGGAGGDITLDLMNFSATRNSLSNETYDGGELLDIISQGGLGGDGGAAEATTLYRAYAGNGGNGGDGGDIQITVSGYFDMEPNQGSVDAIFVSSSGGDGGDGGHGDDAYVSNGGDAGRGGDGGDVVFEAGEGATIMAYVNEATPIIIQSVAGDGGDGGDSTNHAGNAHGGDGGSGGVGGDVTVDLTAADSVSISTGEARGILARSYGGAGGDGGDASTTVGKSGGGDGASSGNGGDVKVYLTGDLYTVGSDSDAIVAQSVGGFAGDGGTATGVVAYGASSNSAGTGGAVEVILDGETLETWGDHSDGIFAQSVGGGGGSGSSSDGIETLGGTGSAGGQAGAVSVEAYSSTITTNYARSRGIFAQSIGGGGGDGGSANGIYAVGGSGALGGSGSTVDVYNIADITTYGEYSEGILAQSVGGGGGSGASTKGMLAIGGDGGDGATSDDVTVENAGTIYTGGDHSDAILVQSIGGSGGKGSSSTSISAEFSLAIAGDGGKGGDAGDATYTDASAMDATGGEFYYLGTGGDMSNGLVVQSVGGGGGHGGNALSLSAGVATGVSVALSGDGAGGGDGGDVQVGIQGGVITNGDHSIGILANSTGGAGGSAGTSIAVASSVGALTFNVGYSESGDGGNGGDGGVVTVCRGTDTSYTSNCSTVLGDSTIDAGRLQTYGDGSSGVVASSVGGGGGHSGTTISGSVVSTGAVNLAIGGDGGNGGSGGEVFVYSSGRIITQGMSSSGIIAKSVGGSGGAAYLSAAVSGFTSESINLAFAGQGGDGGGSGDVTVVSTDYQIYTTESFSAGIKAMSLGGGGGDGGVAISASAISAGSLGVSLGGDGGSGGVAGDVKVVATGNLIETNEDMSSGIVALSSGGSGGFDFSGGVASAASVNISVGGAGGGGGAAGFASVDNAAEIRTSGDLSPGISASSVGGSGGRGGGSMSSTLVSQGNASITLGGDGGNGGAGSYVEVTNTGAVKTYGSLSEGIVAQSIGGNGGAGGFAAEAGITVSLNPDIPAGSMDITVGGDGGSGGASQNAAVYNYADVVTKGFGSTAIFAQSVGGSGGTGGSAYSGTANVATSGTTVNVQVTVGGEGGGGGSSGDVAVTNAEGVAVTTSGDDSHAIFAQAVGGNGGRGGSAYNVLLKLQDESDNNANVSIAVGGAGGGGAVPGDVSVENDGVITTYGGRSSGIYAQSVGGNGGSGGSGGNIIADASLESASGEDDADEGSSVSASVNIAVGGSAGDGALAGKVEVANGATATIATSGMNSHGIFAHSVGGGGGDGGSASNYSLSVSGICDFTVVALANANCDDDDEDSGSTEFSFTGQFGGSGGEGGHGEDVTVTNEGSIETTGLASHAIFAQSVGGGGGYGGSAAPGFDTFTTNETLEDIDEVYGDATDDDPYTKITTWTDYSLSIGGSGGAGGDGGDVEVTNSASISTSGNGSYGIYAQSVGGGGGSAGSASGEDNHSLTIGGDGEAAGDGGAVSVINESGASIATAGDRAIGIFAQSIGGGGGDSNFEFTADDVLAAVQFSYTIGGGGGTVLGALEGADGDVSVGGSGQASGDGGDVTVTHSGSISTAMDTDAAYNVASFGIFAQSVGGGGGYAGSVQFGPSEYYGTGLDGMSTSDVSSFGDGGDVTVTVNGDITTDRGASVGIFAQSVGGGGGVGGQADGTSTPDPEVYIGNGGGDGMGGTVSVVYESGTITTTGVGSDGIFAQSAGGPSAGISGATKVSVDVSGDIIVSGKGAHGIFAQSVGEGMGKIAVTIAVGATVQGGKATAYADGEDGAGVFIKNGTDDNTLVNNGTITSVLGVDGVAINVKDTSVSVTNNGTIIGNWLKASEIHLVNQSDGEIYAGELMNVDTFVNHGVLELGEAGAVAMSTITGNFTQGSTGRIVLTLDPGHENELQRLDNLVINGDAEIHGVIQVLLAEDWSPVVGQQVLSLLSVEGALVYDELELITSAVGQYALVEDAFGNLHLHSDLHFANEDILAETNSNQEEIASTLHALYVSEHYHDTEFRHLIAIENAETYVAALDSFGAEVLVDNQVANILSSVGFRDDMLGCQGLFKGDLQDDHCVWVSFEGENLEGGATSDSLAYNHHAWEIAGGGERDLDNGWTVGGGFSFESSSLSVAEASASGNGQQFRVGFAATREFSLLDLSGIVTGGIGSYDYDRNPFLGNPLNATQTMGLIGGKLEASRRIEIGDWYVRPRGAIGFDYLSTGDYNEYGDNAYALRIEGSDEVYTNLQAGLDIGAQFTLGSGVIIRPTVSAGVTQFLGDASPSATAQFQASPSYIPDFTSTANFNQTYLDLSAGLDVLATRNTAVRAQVGGSFSETTTRLGGQLKFSVNF</sequence>
<name>A0AAE2ZQ01_9HYPH</name>
<dbReference type="InterPro" id="IPR005546">
    <property type="entry name" value="Autotransporte_beta"/>
</dbReference>
<dbReference type="RefSeq" id="WP_220229488.1">
    <property type="nucleotide sequence ID" value="NZ_JAICBX010000003.1"/>
</dbReference>
<feature type="region of interest" description="Disordered" evidence="1">
    <location>
        <begin position="74"/>
        <end position="103"/>
    </location>
</feature>
<dbReference type="SMART" id="SM00869">
    <property type="entry name" value="Autotransporter"/>
    <property type="match status" value="1"/>
</dbReference>
<feature type="compositionally biased region" description="Gly residues" evidence="1">
    <location>
        <begin position="319"/>
        <end position="330"/>
    </location>
</feature>